<sequence length="139" mass="16178">MNVLAACDFDLNFVTVYAGFEGSAHDSWVLARVKSIGIFEIPPGTSLLGDTGYVCQVPFLGTWSAVAEELRETLRREKEEREERQPNAEEEEPEVGDLRAPEDMKRLREAFTRELWRQYQGSRRHRGRPSRRRYDEDED</sequence>
<keyword evidence="6" id="KW-1185">Reference proteome</keyword>
<dbReference type="InterPro" id="IPR027806">
    <property type="entry name" value="HARBI1_dom"/>
</dbReference>
<protein>
    <recommendedName>
        <fullName evidence="4">DDE Tnp4 domain-containing protein</fullName>
    </recommendedName>
</protein>
<proteinExistence type="predicted"/>
<comment type="cofactor">
    <cofactor evidence="1">
        <name>a divalent metal cation</name>
        <dbReference type="ChEBI" id="CHEBI:60240"/>
    </cofactor>
</comment>
<comment type="caution">
    <text evidence="5">The sequence shown here is derived from an EMBL/GenBank/DDBJ whole genome shotgun (WGS) entry which is preliminary data.</text>
</comment>
<dbReference type="Proteomes" id="UP000322245">
    <property type="component" value="Unassembled WGS sequence"/>
</dbReference>
<feature type="compositionally biased region" description="Basic and acidic residues" evidence="3">
    <location>
        <begin position="74"/>
        <end position="87"/>
    </location>
</feature>
<evidence type="ECO:0000256" key="3">
    <source>
        <dbReference type="SAM" id="MobiDB-lite"/>
    </source>
</evidence>
<name>A0A5D3AXH8_9TREE</name>
<evidence type="ECO:0000256" key="2">
    <source>
        <dbReference type="ARBA" id="ARBA00022723"/>
    </source>
</evidence>
<feature type="region of interest" description="Disordered" evidence="3">
    <location>
        <begin position="119"/>
        <end position="139"/>
    </location>
</feature>
<dbReference type="GO" id="GO:0046872">
    <property type="term" value="F:metal ion binding"/>
    <property type="evidence" value="ECO:0007669"/>
    <property type="project" value="UniProtKB-KW"/>
</dbReference>
<dbReference type="AlphaFoldDB" id="A0A5D3AXH8"/>
<evidence type="ECO:0000313" key="6">
    <source>
        <dbReference type="Proteomes" id="UP000322245"/>
    </source>
</evidence>
<gene>
    <name evidence="5" type="ORF">B9479_003993</name>
</gene>
<accession>A0A5D3AXH8</accession>
<organism evidence="5 6">
    <name type="scientific">Cryptococcus floricola</name>
    <dbReference type="NCBI Taxonomy" id="2591691"/>
    <lineage>
        <taxon>Eukaryota</taxon>
        <taxon>Fungi</taxon>
        <taxon>Dikarya</taxon>
        <taxon>Basidiomycota</taxon>
        <taxon>Agaricomycotina</taxon>
        <taxon>Tremellomycetes</taxon>
        <taxon>Tremellales</taxon>
        <taxon>Cryptococcaceae</taxon>
        <taxon>Cryptococcus</taxon>
    </lineage>
</organism>
<feature type="compositionally biased region" description="Basic residues" evidence="3">
    <location>
        <begin position="122"/>
        <end position="131"/>
    </location>
</feature>
<evidence type="ECO:0000259" key="4">
    <source>
        <dbReference type="Pfam" id="PF13359"/>
    </source>
</evidence>
<evidence type="ECO:0000256" key="1">
    <source>
        <dbReference type="ARBA" id="ARBA00001968"/>
    </source>
</evidence>
<feature type="domain" description="DDE Tnp4" evidence="4">
    <location>
        <begin position="1"/>
        <end position="57"/>
    </location>
</feature>
<feature type="region of interest" description="Disordered" evidence="3">
    <location>
        <begin position="74"/>
        <end position="103"/>
    </location>
</feature>
<evidence type="ECO:0000313" key="5">
    <source>
        <dbReference type="EMBL" id="TYJ55274.1"/>
    </source>
</evidence>
<reference evidence="5 6" key="1">
    <citation type="submission" date="2017-05" db="EMBL/GenBank/DDBJ databases">
        <title>The Genome Sequence of Tsuchiyaea wingfieldii DSM 27421.</title>
        <authorList>
            <person name="Cuomo C."/>
            <person name="Passer A."/>
            <person name="Billmyre B."/>
            <person name="Heitman J."/>
        </authorList>
    </citation>
    <scope>NUCLEOTIDE SEQUENCE [LARGE SCALE GENOMIC DNA]</scope>
    <source>
        <strain evidence="5 6">DSM 27421</strain>
    </source>
</reference>
<dbReference type="Pfam" id="PF13359">
    <property type="entry name" value="DDE_Tnp_4"/>
    <property type="match status" value="1"/>
</dbReference>
<keyword evidence="2" id="KW-0479">Metal-binding</keyword>
<dbReference type="EMBL" id="NIDF01000042">
    <property type="protein sequence ID" value="TYJ55274.1"/>
    <property type="molecule type" value="Genomic_DNA"/>
</dbReference>